<accession>A0ACB8Y9A2</accession>
<organism evidence="1 2">
    <name type="scientific">Arctium lappa</name>
    <name type="common">Greater burdock</name>
    <name type="synonym">Lappa major</name>
    <dbReference type="NCBI Taxonomy" id="4217"/>
    <lineage>
        <taxon>Eukaryota</taxon>
        <taxon>Viridiplantae</taxon>
        <taxon>Streptophyta</taxon>
        <taxon>Embryophyta</taxon>
        <taxon>Tracheophyta</taxon>
        <taxon>Spermatophyta</taxon>
        <taxon>Magnoliopsida</taxon>
        <taxon>eudicotyledons</taxon>
        <taxon>Gunneridae</taxon>
        <taxon>Pentapetalae</taxon>
        <taxon>asterids</taxon>
        <taxon>campanulids</taxon>
        <taxon>Asterales</taxon>
        <taxon>Asteraceae</taxon>
        <taxon>Carduoideae</taxon>
        <taxon>Cardueae</taxon>
        <taxon>Arctiinae</taxon>
        <taxon>Arctium</taxon>
    </lineage>
</organism>
<protein>
    <submittedName>
        <fullName evidence="1">Uncharacterized protein</fullName>
    </submittedName>
</protein>
<evidence type="ECO:0000313" key="1">
    <source>
        <dbReference type="EMBL" id="KAI3681163.1"/>
    </source>
</evidence>
<dbReference type="Proteomes" id="UP001055879">
    <property type="component" value="Linkage Group LG13"/>
</dbReference>
<reference evidence="2" key="1">
    <citation type="journal article" date="2022" name="Mol. Ecol. Resour.">
        <title>The genomes of chicory, endive, great burdock and yacon provide insights into Asteraceae palaeo-polyploidization history and plant inulin production.</title>
        <authorList>
            <person name="Fan W."/>
            <person name="Wang S."/>
            <person name="Wang H."/>
            <person name="Wang A."/>
            <person name="Jiang F."/>
            <person name="Liu H."/>
            <person name="Zhao H."/>
            <person name="Xu D."/>
            <person name="Zhang Y."/>
        </authorList>
    </citation>
    <scope>NUCLEOTIDE SEQUENCE [LARGE SCALE GENOMIC DNA]</scope>
    <source>
        <strain evidence="2">cv. Niubang</strain>
    </source>
</reference>
<proteinExistence type="predicted"/>
<dbReference type="EMBL" id="CM042059">
    <property type="protein sequence ID" value="KAI3681163.1"/>
    <property type="molecule type" value="Genomic_DNA"/>
</dbReference>
<comment type="caution">
    <text evidence="1">The sequence shown here is derived from an EMBL/GenBank/DDBJ whole genome shotgun (WGS) entry which is preliminary data.</text>
</comment>
<reference evidence="1 2" key="2">
    <citation type="journal article" date="2022" name="Mol. Ecol. Resour.">
        <title>The genomes of chicory, endive, great burdock and yacon provide insights into Asteraceae paleo-polyploidization history and plant inulin production.</title>
        <authorList>
            <person name="Fan W."/>
            <person name="Wang S."/>
            <person name="Wang H."/>
            <person name="Wang A."/>
            <person name="Jiang F."/>
            <person name="Liu H."/>
            <person name="Zhao H."/>
            <person name="Xu D."/>
            <person name="Zhang Y."/>
        </authorList>
    </citation>
    <scope>NUCLEOTIDE SEQUENCE [LARGE SCALE GENOMIC DNA]</scope>
    <source>
        <strain evidence="2">cv. Niubang</strain>
    </source>
</reference>
<keyword evidence="2" id="KW-1185">Reference proteome</keyword>
<gene>
    <name evidence="1" type="ORF">L6452_35947</name>
</gene>
<name>A0ACB8Y9A2_ARCLA</name>
<sequence length="158" mass="17414">MLLQSDLAGKRSQFATENKTASERTFVRFFSTKHGSLRIIVGRWLPKETPIRSATRLGGIYLIPITRKDIAYAVHVVSQLVSASIGPRRGIMRHSLGNSPEDHTGHRECISLLSSGMMVSHIYRGNSIADILASHAYSHRSDCIVEAASSLLQTSILQ</sequence>
<evidence type="ECO:0000313" key="2">
    <source>
        <dbReference type="Proteomes" id="UP001055879"/>
    </source>
</evidence>